<evidence type="ECO:0000313" key="11">
    <source>
        <dbReference type="Proteomes" id="UP000001261"/>
    </source>
</evidence>
<evidence type="ECO:0000256" key="8">
    <source>
        <dbReference type="SAM" id="MobiDB-lite"/>
    </source>
</evidence>
<dbReference type="Pfam" id="PF00172">
    <property type="entry name" value="Zn_clus"/>
    <property type="match status" value="1"/>
</dbReference>
<dbReference type="EMBL" id="GG704912">
    <property type="protein sequence ID" value="EAS28398.1"/>
    <property type="molecule type" value="Genomic_DNA"/>
</dbReference>
<evidence type="ECO:0000256" key="6">
    <source>
        <dbReference type="ARBA" id="ARBA00023163"/>
    </source>
</evidence>
<reference evidence="11" key="1">
    <citation type="journal article" date="2009" name="Genome Res.">
        <title>Comparative genomic analyses of the human fungal pathogens Coccidioides and their relatives.</title>
        <authorList>
            <person name="Sharpton T.J."/>
            <person name="Stajich J.E."/>
            <person name="Rounsley S.D."/>
            <person name="Gardner M.J."/>
            <person name="Wortman J.R."/>
            <person name="Jordar V.S."/>
            <person name="Maiti R."/>
            <person name="Kodira C.D."/>
            <person name="Neafsey D.E."/>
            <person name="Zeng Q."/>
            <person name="Hung C.-Y."/>
            <person name="McMahan C."/>
            <person name="Muszewska A."/>
            <person name="Grynberg M."/>
            <person name="Mandel M.A."/>
            <person name="Kellner E.M."/>
            <person name="Barker B.M."/>
            <person name="Galgiani J.N."/>
            <person name="Orbach M.J."/>
            <person name="Kirkland T.N."/>
            <person name="Cole G.T."/>
            <person name="Henn M.R."/>
            <person name="Birren B.W."/>
            <person name="Taylor J.W."/>
        </authorList>
    </citation>
    <scope>NUCLEOTIDE SEQUENCE [LARGE SCALE GENOMIC DNA]</scope>
    <source>
        <strain evidence="11">RS</strain>
    </source>
</reference>
<dbReference type="GO" id="GO:0006351">
    <property type="term" value="P:DNA-templated transcription"/>
    <property type="evidence" value="ECO:0007669"/>
    <property type="project" value="InterPro"/>
</dbReference>
<organism evidence="10 11">
    <name type="scientific">Coccidioides immitis (strain RS)</name>
    <name type="common">Valley fever fungus</name>
    <dbReference type="NCBI Taxonomy" id="246410"/>
    <lineage>
        <taxon>Eukaryota</taxon>
        <taxon>Fungi</taxon>
        <taxon>Dikarya</taxon>
        <taxon>Ascomycota</taxon>
        <taxon>Pezizomycotina</taxon>
        <taxon>Eurotiomycetes</taxon>
        <taxon>Eurotiomycetidae</taxon>
        <taxon>Onygenales</taxon>
        <taxon>Onygenaceae</taxon>
        <taxon>Coccidioides</taxon>
    </lineage>
</organism>
<dbReference type="InterPro" id="IPR050987">
    <property type="entry name" value="AtrR-like"/>
</dbReference>
<dbReference type="AlphaFoldDB" id="A0A0E1RUU9"/>
<dbReference type="Proteomes" id="UP000001261">
    <property type="component" value="Unassembled WGS sequence"/>
</dbReference>
<dbReference type="InterPro" id="IPR001138">
    <property type="entry name" value="Zn2Cys6_DnaBD"/>
</dbReference>
<dbReference type="GO" id="GO:0003677">
    <property type="term" value="F:DNA binding"/>
    <property type="evidence" value="ECO:0007669"/>
    <property type="project" value="UniProtKB-KW"/>
</dbReference>
<gene>
    <name evidence="10" type="ORF">CIMG_09602</name>
</gene>
<evidence type="ECO:0000313" key="10">
    <source>
        <dbReference type="EMBL" id="EAS28398.1"/>
    </source>
</evidence>
<dbReference type="CDD" id="cd00067">
    <property type="entry name" value="GAL4"/>
    <property type="match status" value="1"/>
</dbReference>
<feature type="region of interest" description="Disordered" evidence="8">
    <location>
        <begin position="600"/>
        <end position="626"/>
    </location>
</feature>
<keyword evidence="5" id="KW-0238">DNA-binding</keyword>
<dbReference type="RefSeq" id="XP_001239981.1">
    <property type="nucleotide sequence ID" value="XM_001239980.2"/>
</dbReference>
<dbReference type="PANTHER" id="PTHR46910:SF12">
    <property type="entry name" value="REGULATORY PROTEIN CAT8"/>
    <property type="match status" value="1"/>
</dbReference>
<dbReference type="VEuPathDB" id="FungiDB:CIMG_09602"/>
<dbReference type="OrthoDB" id="10001928at2759"/>
<keyword evidence="6" id="KW-0804">Transcription</keyword>
<dbReference type="PROSITE" id="PS00463">
    <property type="entry name" value="ZN2_CY6_FUNGAL_1"/>
    <property type="match status" value="1"/>
</dbReference>
<dbReference type="PROSITE" id="PS50048">
    <property type="entry name" value="ZN2_CY6_FUNGAL_2"/>
    <property type="match status" value="1"/>
</dbReference>
<evidence type="ECO:0000259" key="9">
    <source>
        <dbReference type="PROSITE" id="PS50048"/>
    </source>
</evidence>
<dbReference type="OMA" id="TNVGFEC"/>
<feature type="compositionally biased region" description="Low complexity" evidence="8">
    <location>
        <begin position="99"/>
        <end position="118"/>
    </location>
</feature>
<keyword evidence="11" id="KW-1185">Reference proteome</keyword>
<dbReference type="KEGG" id="cim:CIMG_09602"/>
<feature type="region of interest" description="Disordered" evidence="8">
    <location>
        <begin position="97"/>
        <end position="132"/>
    </location>
</feature>
<dbReference type="InterPro" id="IPR036864">
    <property type="entry name" value="Zn2-C6_fun-type_DNA-bd_sf"/>
</dbReference>
<feature type="compositionally biased region" description="Low complexity" evidence="8">
    <location>
        <begin position="661"/>
        <end position="683"/>
    </location>
</feature>
<name>A0A0E1RUU9_COCIM</name>
<dbReference type="STRING" id="246410.A0A0E1RUU9"/>
<dbReference type="Gene3D" id="4.10.240.10">
    <property type="entry name" value="Zn(2)-C6 fungal-type DNA-binding domain"/>
    <property type="match status" value="1"/>
</dbReference>
<comment type="subcellular location">
    <subcellularLocation>
        <location evidence="1">Nucleus</location>
    </subcellularLocation>
</comment>
<keyword evidence="4" id="KW-0805">Transcription regulation</keyword>
<dbReference type="GO" id="GO:0005634">
    <property type="term" value="C:nucleus"/>
    <property type="evidence" value="ECO:0007669"/>
    <property type="project" value="UniProtKB-SubCell"/>
</dbReference>
<proteinExistence type="predicted"/>
<evidence type="ECO:0000256" key="5">
    <source>
        <dbReference type="ARBA" id="ARBA00023125"/>
    </source>
</evidence>
<evidence type="ECO:0000256" key="3">
    <source>
        <dbReference type="ARBA" id="ARBA00022833"/>
    </source>
</evidence>
<dbReference type="FunFam" id="4.10.240.10:FF:000007">
    <property type="entry name" value="C6 transcription factor FacB"/>
    <property type="match status" value="1"/>
</dbReference>
<evidence type="ECO:0000256" key="1">
    <source>
        <dbReference type="ARBA" id="ARBA00004123"/>
    </source>
</evidence>
<dbReference type="GO" id="GO:0008270">
    <property type="term" value="F:zinc ion binding"/>
    <property type="evidence" value="ECO:0007669"/>
    <property type="project" value="InterPro"/>
</dbReference>
<keyword evidence="2" id="KW-0479">Metal-binding</keyword>
<feature type="domain" description="Zn(2)-C6 fungal-type" evidence="9">
    <location>
        <begin position="23"/>
        <end position="53"/>
    </location>
</feature>
<dbReference type="SMART" id="SM00066">
    <property type="entry name" value="GAL4"/>
    <property type="match status" value="1"/>
</dbReference>
<feature type="compositionally biased region" description="Polar residues" evidence="8">
    <location>
        <begin position="651"/>
        <end position="660"/>
    </location>
</feature>
<evidence type="ECO:0000256" key="2">
    <source>
        <dbReference type="ARBA" id="ARBA00022723"/>
    </source>
</evidence>
<feature type="region of interest" description="Disordered" evidence="8">
    <location>
        <begin position="651"/>
        <end position="694"/>
    </location>
</feature>
<feature type="region of interest" description="Disordered" evidence="8">
    <location>
        <begin position="784"/>
        <end position="810"/>
    </location>
</feature>
<keyword evidence="3" id="KW-0862">Zinc</keyword>
<protein>
    <submittedName>
        <fullName evidence="10">C6 transcription factor FacB</fullName>
    </submittedName>
</protein>
<dbReference type="SUPFAM" id="SSF57701">
    <property type="entry name" value="Zn2/Cys6 DNA-binding domain"/>
    <property type="match status" value="1"/>
</dbReference>
<accession>A0A0E1RUU9</accession>
<dbReference type="InterPro" id="IPR007219">
    <property type="entry name" value="XnlR_reg_dom"/>
</dbReference>
<dbReference type="SMART" id="SM00906">
    <property type="entry name" value="Fungal_trans"/>
    <property type="match status" value="1"/>
</dbReference>
<sequence length="850" mass="94245">MPGLLPMKVIKVGNSSQSRVAQACDRCRSKKIRCDGIRPCCSQCANVGFECKTSDKLSRRAFPRGYTESLEERVRSLEAEVRELKCLLDEKNEKINMLSRLPSSSPTSRKSPPRSSDPAVMHRCNDSSTTAHRDELIHVQNASSLRKPSQDSPFMGPSSTRAFLDAFASKLERSGQSSAHISLDATIPPPLHTWPLQDSRLKMPPRLVSDQLLNIFFQEWAPLYPVVHRPDILKTYSRYTSNPQSIENDKYALTQLNLIFGIAVVSSTPRIPQDPVFFERSWIPKLEALSEDISLSALQCYVLAEIYYSLKSDYRTLLRYRSLAVALCLQLGLHQSQKRFSFNPLMSETRKRVFWCQYSLDRFAAALTGLPVLMAESDICTEYPSDVDDENVTETGFIPTPPEQSTRISSALALFSASRILSKVLEELYPSPAGYEISLPTMHSLAEELDDWLKKLPSHLRVEFVQDKPTSGFTSGRAPILSIIYYFIRMLLRRPAACYGKPESASPSMLPLVDSSKHILQLLKLLEERRMSLTLSINKRELIVLSGLGVLWQSLDLSPDSKLVKEGQKSLHVAMSLLECESAEAAAEFGAIVSNLSPEEAQRRASGENLQLTADVPPSPSRDTSARDQLLQPLKTRFSFSSESDISTYSKDSVRRSNCTVSSPELSRSVRSSSPPSGCSEMSDQAKRNKSECPASGLSMDYLQLNGEKKQVPAAFGGGMELSDWEHVLSDMDNGHANIYNGIYGAGETPATFATLHSGYQRPAQAPQQQSSPMSVIPSIPPAQHGWPQGGWGSTPGNRPAPNKHGEVPSTQTTMADAYEAIMIPHNLDTMDESGADFAMTDSWIRQCVM</sequence>
<dbReference type="CDD" id="cd12148">
    <property type="entry name" value="fungal_TF_MHR"/>
    <property type="match status" value="1"/>
</dbReference>
<dbReference type="GO" id="GO:0000981">
    <property type="term" value="F:DNA-binding transcription factor activity, RNA polymerase II-specific"/>
    <property type="evidence" value="ECO:0007669"/>
    <property type="project" value="InterPro"/>
</dbReference>
<keyword evidence="7" id="KW-0539">Nucleus</keyword>
<dbReference type="PANTHER" id="PTHR46910">
    <property type="entry name" value="TRANSCRIPTION FACTOR PDR1"/>
    <property type="match status" value="1"/>
</dbReference>
<evidence type="ECO:0000256" key="4">
    <source>
        <dbReference type="ARBA" id="ARBA00023015"/>
    </source>
</evidence>
<dbReference type="InParanoid" id="A0A0E1RUU9"/>
<reference evidence="11" key="2">
    <citation type="journal article" date="2010" name="Genome Res.">
        <title>Population genomic sequencing of Coccidioides fungi reveals recent hybridization and transposon control.</title>
        <authorList>
            <person name="Neafsey D.E."/>
            <person name="Barker B.M."/>
            <person name="Sharpton T.J."/>
            <person name="Stajich J.E."/>
            <person name="Park D.J."/>
            <person name="Whiston E."/>
            <person name="Hung C.-Y."/>
            <person name="McMahan C."/>
            <person name="White J."/>
            <person name="Sykes S."/>
            <person name="Heiman D."/>
            <person name="Young S."/>
            <person name="Zeng Q."/>
            <person name="Abouelleil A."/>
            <person name="Aftuck L."/>
            <person name="Bessette D."/>
            <person name="Brown A."/>
            <person name="FitzGerald M."/>
            <person name="Lui A."/>
            <person name="Macdonald J.P."/>
            <person name="Priest M."/>
            <person name="Orbach M.J."/>
            <person name="Galgiani J.N."/>
            <person name="Kirkland T.N."/>
            <person name="Cole G.T."/>
            <person name="Birren B.W."/>
            <person name="Henn M.R."/>
            <person name="Taylor J.W."/>
            <person name="Rounsley S.D."/>
        </authorList>
    </citation>
    <scope>GENOME REANNOTATION</scope>
    <source>
        <strain evidence="11">RS</strain>
    </source>
</reference>
<dbReference type="GeneID" id="4559090"/>
<dbReference type="CDD" id="cd15485">
    <property type="entry name" value="ZIP_Cat8"/>
    <property type="match status" value="1"/>
</dbReference>
<evidence type="ECO:0000256" key="7">
    <source>
        <dbReference type="ARBA" id="ARBA00023242"/>
    </source>
</evidence>
<dbReference type="Pfam" id="PF04082">
    <property type="entry name" value="Fungal_trans"/>
    <property type="match status" value="1"/>
</dbReference>